<feature type="region of interest" description="Disordered" evidence="1">
    <location>
        <begin position="1"/>
        <end position="20"/>
    </location>
</feature>
<evidence type="ECO:0000313" key="2">
    <source>
        <dbReference type="EMBL" id="EYC36912.1"/>
    </source>
</evidence>
<gene>
    <name evidence="2" type="primary">Acey_s0843.g2639</name>
    <name evidence="2" type="ORF">Y032_0843g2639</name>
</gene>
<dbReference type="EMBL" id="JARK01000443">
    <property type="protein sequence ID" value="EYC36912.1"/>
    <property type="molecule type" value="Genomic_DNA"/>
</dbReference>
<evidence type="ECO:0000256" key="1">
    <source>
        <dbReference type="SAM" id="MobiDB-lite"/>
    </source>
</evidence>
<name>A0A016WC89_9BILA</name>
<dbReference type="AlphaFoldDB" id="A0A016WC89"/>
<proteinExistence type="predicted"/>
<reference evidence="3" key="1">
    <citation type="journal article" date="2015" name="Nat. Genet.">
        <title>The genome and transcriptome of the zoonotic hookworm Ancylostoma ceylanicum identify infection-specific gene families.</title>
        <authorList>
            <person name="Schwarz E.M."/>
            <person name="Hu Y."/>
            <person name="Antoshechkin I."/>
            <person name="Miller M.M."/>
            <person name="Sternberg P.W."/>
            <person name="Aroian R.V."/>
        </authorList>
    </citation>
    <scope>NUCLEOTIDE SEQUENCE</scope>
    <source>
        <strain evidence="3">HY135</strain>
    </source>
</reference>
<keyword evidence="3" id="KW-1185">Reference proteome</keyword>
<dbReference type="Proteomes" id="UP000024635">
    <property type="component" value="Unassembled WGS sequence"/>
</dbReference>
<organism evidence="2 3">
    <name type="scientific">Ancylostoma ceylanicum</name>
    <dbReference type="NCBI Taxonomy" id="53326"/>
    <lineage>
        <taxon>Eukaryota</taxon>
        <taxon>Metazoa</taxon>
        <taxon>Ecdysozoa</taxon>
        <taxon>Nematoda</taxon>
        <taxon>Chromadorea</taxon>
        <taxon>Rhabditida</taxon>
        <taxon>Rhabditina</taxon>
        <taxon>Rhabditomorpha</taxon>
        <taxon>Strongyloidea</taxon>
        <taxon>Ancylostomatidae</taxon>
        <taxon>Ancylostomatinae</taxon>
        <taxon>Ancylostoma</taxon>
    </lineage>
</organism>
<comment type="caution">
    <text evidence="2">The sequence shown here is derived from an EMBL/GenBank/DDBJ whole genome shotgun (WGS) entry which is preliminary data.</text>
</comment>
<evidence type="ECO:0000313" key="3">
    <source>
        <dbReference type="Proteomes" id="UP000024635"/>
    </source>
</evidence>
<sequence length="102" mass="11373">MERENARKMSSGSETNCGSLKKRWPCEKSVAEELRKALRRWWYVDNGWQVDGGGKLTAVFRPSELYAAWRTALLAGGWLVESVGGWLAASQQLVGDWLATVG</sequence>
<feature type="compositionally biased region" description="Polar residues" evidence="1">
    <location>
        <begin position="8"/>
        <end position="18"/>
    </location>
</feature>
<protein>
    <submittedName>
        <fullName evidence="2">Uncharacterized protein</fullName>
    </submittedName>
</protein>
<accession>A0A016WC89</accession>